<evidence type="ECO:0000259" key="1">
    <source>
        <dbReference type="PROSITE" id="PS51192"/>
    </source>
</evidence>
<dbReference type="Gene3D" id="3.40.50.300">
    <property type="entry name" value="P-loop containing nucleotide triphosphate hydrolases"/>
    <property type="match status" value="2"/>
</dbReference>
<dbReference type="PANTHER" id="PTHR47396">
    <property type="entry name" value="TYPE I RESTRICTION ENZYME ECOKI R PROTEIN"/>
    <property type="match status" value="1"/>
</dbReference>
<dbReference type="InterPro" id="IPR027417">
    <property type="entry name" value="P-loop_NTPase"/>
</dbReference>
<dbReference type="SMART" id="SM00490">
    <property type="entry name" value="HELICc"/>
    <property type="match status" value="1"/>
</dbReference>
<keyword evidence="3" id="KW-0067">ATP-binding</keyword>
<dbReference type="PROSITE" id="PS51192">
    <property type="entry name" value="HELICASE_ATP_BIND_1"/>
    <property type="match status" value="1"/>
</dbReference>
<feature type="domain" description="Helicase ATP-binding" evidence="1">
    <location>
        <begin position="27"/>
        <end position="185"/>
    </location>
</feature>
<dbReference type="Pfam" id="PF04851">
    <property type="entry name" value="ResIII"/>
    <property type="match status" value="1"/>
</dbReference>
<keyword evidence="4" id="KW-1185">Reference proteome</keyword>
<gene>
    <name evidence="3" type="ORF">C4B68_21215</name>
</gene>
<dbReference type="InterPro" id="IPR050742">
    <property type="entry name" value="Helicase_Restrict-Modif_Enz"/>
</dbReference>
<evidence type="ECO:0000313" key="4">
    <source>
        <dbReference type="Proteomes" id="UP000238413"/>
    </source>
</evidence>
<dbReference type="InterPro" id="IPR001650">
    <property type="entry name" value="Helicase_C-like"/>
</dbReference>
<keyword evidence="3" id="KW-0378">Hydrolase</keyword>
<protein>
    <submittedName>
        <fullName evidence="3">ATP-dependent helicase</fullName>
    </submittedName>
</protein>
<feature type="domain" description="Helicase C-terminal" evidence="2">
    <location>
        <begin position="237"/>
        <end position="385"/>
    </location>
</feature>
<dbReference type="Proteomes" id="UP000238413">
    <property type="component" value="Chromosome"/>
</dbReference>
<organism evidence="3 4">
    <name type="scientific">Streptomyces dengpaensis</name>
    <dbReference type="NCBI Taxonomy" id="2049881"/>
    <lineage>
        <taxon>Bacteria</taxon>
        <taxon>Bacillati</taxon>
        <taxon>Actinomycetota</taxon>
        <taxon>Actinomycetes</taxon>
        <taxon>Kitasatosporales</taxon>
        <taxon>Streptomycetaceae</taxon>
        <taxon>Streptomyces</taxon>
    </lineage>
</organism>
<dbReference type="EMBL" id="CP026652">
    <property type="protein sequence ID" value="AVH57865.1"/>
    <property type="molecule type" value="Genomic_DNA"/>
</dbReference>
<proteinExistence type="predicted"/>
<name>A0ABM6ST17_9ACTN</name>
<sequence length="549" mass="60033">MTVMSDTPETFKPRPYQTEAINALTTRWATSASNRLAVVLPTGAGKTVVFSNLILEHLVVLAARGERALVIAHREELLTQAADKIKAVAPALRVGIVKAARNEHQDVDVVVASIQTLAVERRRQAIQDIGMVIVDECHHAAARSYMTVLEHFGAWRGIPVAGFTATMTRADGGLADVWDEVVFTLDILEMIEDGYLCDVRGKRITVPGLNLDKVKTRNGDLQEGQLGQALDDSGAAEVVAEAYRLHAGDRPGVVFAPTVATAQSMADAFNDVGIPAAAIWGDMPREARQTALKWYETGEVQVLTNCMVLTEGFDAPWTSCVVIARPTKSAGLYCQMAGRALRLSPETGKKDALILDVVGASTRHNLASIVDLTGRDVVMQGEEQTLREAVRETEEKVKRQVDLSRIQVEEIDLFHGSSVRWLKTDSGVWFIPVADSLFVFLVRNPVDRTYWLRRFDTSNGIVGPKHDVPLPLADAKAWLEQQARAMGSRWLATRSAPWRSKPASVKQLNFCRVKGISVPSGSTAGEVSDLQAVHQFTTILNRLNVMAAA</sequence>
<evidence type="ECO:0000313" key="3">
    <source>
        <dbReference type="EMBL" id="AVH57865.1"/>
    </source>
</evidence>
<dbReference type="SMART" id="SM00487">
    <property type="entry name" value="DEXDc"/>
    <property type="match status" value="1"/>
</dbReference>
<dbReference type="SUPFAM" id="SSF52540">
    <property type="entry name" value="P-loop containing nucleoside triphosphate hydrolases"/>
    <property type="match status" value="1"/>
</dbReference>
<dbReference type="GO" id="GO:0004386">
    <property type="term" value="F:helicase activity"/>
    <property type="evidence" value="ECO:0007669"/>
    <property type="project" value="UniProtKB-KW"/>
</dbReference>
<dbReference type="InterPro" id="IPR006935">
    <property type="entry name" value="Helicase/UvrB_N"/>
</dbReference>
<reference evidence="3 4" key="1">
    <citation type="submission" date="2018-02" db="EMBL/GenBank/DDBJ databases">
        <title>Complete genome sequence of Streptomyces dengpaensis, the producer of angucyclines.</title>
        <authorList>
            <person name="Yumei L."/>
        </authorList>
    </citation>
    <scope>NUCLEOTIDE SEQUENCE [LARGE SCALE GENOMIC DNA]</scope>
    <source>
        <strain evidence="3 4">XZHG99</strain>
    </source>
</reference>
<dbReference type="InterPro" id="IPR014001">
    <property type="entry name" value="Helicase_ATP-bd"/>
</dbReference>
<dbReference type="PANTHER" id="PTHR47396:SF1">
    <property type="entry name" value="ATP-DEPENDENT HELICASE IRC3-RELATED"/>
    <property type="match status" value="1"/>
</dbReference>
<dbReference type="Pfam" id="PF00271">
    <property type="entry name" value="Helicase_C"/>
    <property type="match status" value="1"/>
</dbReference>
<accession>A0ABM6ST17</accession>
<evidence type="ECO:0000259" key="2">
    <source>
        <dbReference type="PROSITE" id="PS51194"/>
    </source>
</evidence>
<keyword evidence="3" id="KW-0347">Helicase</keyword>
<dbReference type="PROSITE" id="PS51194">
    <property type="entry name" value="HELICASE_CTER"/>
    <property type="match status" value="1"/>
</dbReference>
<keyword evidence="3" id="KW-0547">Nucleotide-binding</keyword>